<reference evidence="1 2" key="1">
    <citation type="submission" date="2019-08" db="EMBL/GenBank/DDBJ databases">
        <authorList>
            <person name="Peeters C."/>
        </authorList>
    </citation>
    <scope>NUCLEOTIDE SEQUENCE [LARGE SCALE GENOMIC DNA]</scope>
    <source>
        <strain evidence="1 2">LMG 31012</strain>
    </source>
</reference>
<proteinExistence type="predicted"/>
<dbReference type="AntiFam" id="ANF00203">
    <property type="entry name" value="Shadow ORF (opposite algB)"/>
</dbReference>
<protein>
    <submittedName>
        <fullName evidence="1">Uncharacterized protein</fullName>
    </submittedName>
</protein>
<accession>A0A5E4YN50</accession>
<organism evidence="1 2">
    <name type="scientific">Pandoraea eparura</name>
    <dbReference type="NCBI Taxonomy" id="2508291"/>
    <lineage>
        <taxon>Bacteria</taxon>
        <taxon>Pseudomonadati</taxon>
        <taxon>Pseudomonadota</taxon>
        <taxon>Betaproteobacteria</taxon>
        <taxon>Burkholderiales</taxon>
        <taxon>Burkholderiaceae</taxon>
        <taxon>Pandoraea</taxon>
    </lineage>
</organism>
<name>A0A5E4YN50_9BURK</name>
<sequence length="280" mass="31979">MAAHAIVVAVREHPQQTRLQIERHVADFIEEQRAALGLLEAPASRGLRAGERAALVAKKFGFQQILRNRRRVQGDEGPGGTRRMTVQCPRDQLLARPRFAGDEHRGARMRETADRAEHVLHGARLPKNLRLFGNALVVRRLAQAFLDRAQNQLDRAIDVERLGEIFERAALKGRDGAVQIRECRHDDDRQSRMSLLDRLQQLEPGTARHADVRDQHLRRVVFERRAGFARAGKAAHRQIGSRERLFEHPSNRLVVVYYPDRLHCSPCNVYARPQVLRPTA</sequence>
<dbReference type="Proteomes" id="UP000400981">
    <property type="component" value="Unassembled WGS sequence"/>
</dbReference>
<gene>
    <name evidence="1" type="ORF">PEP31012_04666</name>
</gene>
<evidence type="ECO:0000313" key="1">
    <source>
        <dbReference type="EMBL" id="VVE50226.1"/>
    </source>
</evidence>
<dbReference type="EMBL" id="CABPSH010000024">
    <property type="protein sequence ID" value="VVE50226.1"/>
    <property type="molecule type" value="Genomic_DNA"/>
</dbReference>
<keyword evidence="2" id="KW-1185">Reference proteome</keyword>
<evidence type="ECO:0000313" key="2">
    <source>
        <dbReference type="Proteomes" id="UP000400981"/>
    </source>
</evidence>
<dbReference type="AntiFam" id="ANF00077">
    <property type="entry name" value="Shadow ORF (opposite AtoC)"/>
</dbReference>
<dbReference type="AlphaFoldDB" id="A0A5E4YN50"/>